<protein>
    <submittedName>
        <fullName evidence="3">Uncharacterized protein</fullName>
    </submittedName>
</protein>
<feature type="transmembrane region" description="Helical" evidence="1">
    <location>
        <begin position="38"/>
        <end position="55"/>
    </location>
</feature>
<evidence type="ECO:0000313" key="3">
    <source>
        <dbReference type="EMBL" id="WBO22313.1"/>
    </source>
</evidence>
<dbReference type="EMBL" id="CP115174">
    <property type="protein sequence ID" value="WBO22313.1"/>
    <property type="molecule type" value="Genomic_DNA"/>
</dbReference>
<dbReference type="RefSeq" id="WP_270076961.1">
    <property type="nucleotide sequence ID" value="NZ_CP115174.1"/>
</dbReference>
<sequence length="134" mass="14091">MKLAAVGLTIGASAAVASDRITPVQPMTGSALGYEFDWGPMIAGLLACLAVRFYVSKTEPEHRWTVDAPVTLLTLFFTFAFIQSLRPIPLVALGYGTGLGAFGVGIIRVALAFVQRNLGPLGDDSDDVPKPPSA</sequence>
<keyword evidence="1" id="KW-0472">Membrane</keyword>
<name>A0ABY7NLC5_9SPHN</name>
<proteinExistence type="predicted"/>
<organism evidence="3 4">
    <name type="scientific">Sphingomonas abietis</name>
    <dbReference type="NCBI Taxonomy" id="3012344"/>
    <lineage>
        <taxon>Bacteria</taxon>
        <taxon>Pseudomonadati</taxon>
        <taxon>Pseudomonadota</taxon>
        <taxon>Alphaproteobacteria</taxon>
        <taxon>Sphingomonadales</taxon>
        <taxon>Sphingomonadaceae</taxon>
        <taxon>Sphingomonas</taxon>
    </lineage>
</organism>
<keyword evidence="4" id="KW-1185">Reference proteome</keyword>
<evidence type="ECO:0000256" key="1">
    <source>
        <dbReference type="SAM" id="Phobius"/>
    </source>
</evidence>
<gene>
    <name evidence="3" type="ORF">PBT88_19560</name>
</gene>
<keyword evidence="1" id="KW-1133">Transmembrane helix</keyword>
<keyword evidence="2" id="KW-0732">Signal</keyword>
<accession>A0ABY7NLC5</accession>
<keyword evidence="1" id="KW-0812">Transmembrane</keyword>
<dbReference type="Proteomes" id="UP001210865">
    <property type="component" value="Chromosome"/>
</dbReference>
<feature type="signal peptide" evidence="2">
    <location>
        <begin position="1"/>
        <end position="17"/>
    </location>
</feature>
<feature type="transmembrane region" description="Helical" evidence="1">
    <location>
        <begin position="88"/>
        <end position="111"/>
    </location>
</feature>
<evidence type="ECO:0000313" key="4">
    <source>
        <dbReference type="Proteomes" id="UP001210865"/>
    </source>
</evidence>
<feature type="chain" id="PRO_5046605053" evidence="2">
    <location>
        <begin position="18"/>
        <end position="134"/>
    </location>
</feature>
<evidence type="ECO:0000256" key="2">
    <source>
        <dbReference type="SAM" id="SignalP"/>
    </source>
</evidence>
<feature type="transmembrane region" description="Helical" evidence="1">
    <location>
        <begin position="64"/>
        <end position="82"/>
    </location>
</feature>
<reference evidence="3 4" key="1">
    <citation type="submission" date="2022-12" db="EMBL/GenBank/DDBJ databases">
        <title>Sphingomonas abieness sp. nov., an endophytic bacterium isolated from Abies koreana.</title>
        <authorList>
            <person name="Jiang L."/>
            <person name="Lee J."/>
        </authorList>
    </citation>
    <scope>NUCLEOTIDE SEQUENCE [LARGE SCALE GENOMIC DNA]</scope>
    <source>
        <strain evidence="4">PAMB 00755</strain>
    </source>
</reference>